<keyword evidence="8 16" id="KW-0418">Kinase</keyword>
<dbReference type="Pfam" id="PF08448">
    <property type="entry name" value="PAS_4"/>
    <property type="match status" value="1"/>
</dbReference>
<evidence type="ECO:0000256" key="12">
    <source>
        <dbReference type="SAM" id="Phobius"/>
    </source>
</evidence>
<evidence type="ECO:0000256" key="9">
    <source>
        <dbReference type="ARBA" id="ARBA00022840"/>
    </source>
</evidence>
<dbReference type="Gene3D" id="1.10.287.130">
    <property type="match status" value="1"/>
</dbReference>
<evidence type="ECO:0000256" key="2">
    <source>
        <dbReference type="ARBA" id="ARBA00004651"/>
    </source>
</evidence>
<dbReference type="SUPFAM" id="SSF47384">
    <property type="entry name" value="Homodimeric domain of signal transducing histidine kinase"/>
    <property type="match status" value="1"/>
</dbReference>
<proteinExistence type="predicted"/>
<dbReference type="PROSITE" id="PS50112">
    <property type="entry name" value="PAS"/>
    <property type="match status" value="1"/>
</dbReference>
<dbReference type="PANTHER" id="PTHR45453">
    <property type="entry name" value="PHOSPHATE REGULON SENSOR PROTEIN PHOR"/>
    <property type="match status" value="1"/>
</dbReference>
<evidence type="ECO:0000256" key="10">
    <source>
        <dbReference type="ARBA" id="ARBA00023012"/>
    </source>
</evidence>
<dbReference type="Pfam" id="PF00672">
    <property type="entry name" value="HAMP"/>
    <property type="match status" value="1"/>
</dbReference>
<dbReference type="InterPro" id="IPR036097">
    <property type="entry name" value="HisK_dim/P_sf"/>
</dbReference>
<dbReference type="InterPro" id="IPR050351">
    <property type="entry name" value="BphY/WalK/GraS-like"/>
</dbReference>
<keyword evidence="7" id="KW-0547">Nucleotide-binding</keyword>
<feature type="domain" description="HAMP" evidence="15">
    <location>
        <begin position="211"/>
        <end position="263"/>
    </location>
</feature>
<keyword evidence="5" id="KW-0597">Phosphoprotein</keyword>
<keyword evidence="11 12" id="KW-0472">Membrane</keyword>
<accession>A0A7X3CTH6</accession>
<dbReference type="Pfam" id="PF02518">
    <property type="entry name" value="HATPase_c"/>
    <property type="match status" value="1"/>
</dbReference>
<dbReference type="GO" id="GO:0000155">
    <property type="term" value="F:phosphorelay sensor kinase activity"/>
    <property type="evidence" value="ECO:0007669"/>
    <property type="project" value="InterPro"/>
</dbReference>
<dbReference type="RefSeq" id="WP_127605318.1">
    <property type="nucleotide sequence ID" value="NZ_JARTHJ010000040.1"/>
</dbReference>
<dbReference type="EC" id="2.7.13.3" evidence="3"/>
<feature type="transmembrane region" description="Helical" evidence="12">
    <location>
        <begin position="190"/>
        <end position="213"/>
    </location>
</feature>
<evidence type="ECO:0000313" key="17">
    <source>
        <dbReference type="Proteomes" id="UP000450917"/>
    </source>
</evidence>
<dbReference type="InterPro" id="IPR003660">
    <property type="entry name" value="HAMP_dom"/>
</dbReference>
<evidence type="ECO:0000256" key="4">
    <source>
        <dbReference type="ARBA" id="ARBA00022475"/>
    </source>
</evidence>
<keyword evidence="10" id="KW-0902">Two-component regulatory system</keyword>
<dbReference type="PRINTS" id="PR00344">
    <property type="entry name" value="BCTRLSENSOR"/>
</dbReference>
<dbReference type="SUPFAM" id="SSF55785">
    <property type="entry name" value="PYP-like sensor domain (PAS domain)"/>
    <property type="match status" value="1"/>
</dbReference>
<evidence type="ECO:0000256" key="8">
    <source>
        <dbReference type="ARBA" id="ARBA00022777"/>
    </source>
</evidence>
<keyword evidence="6" id="KW-0808">Transferase</keyword>
<dbReference type="InterPro" id="IPR057640">
    <property type="entry name" value="Cache_WalK"/>
</dbReference>
<dbReference type="CDD" id="cd06225">
    <property type="entry name" value="HAMP"/>
    <property type="match status" value="1"/>
</dbReference>
<keyword evidence="12" id="KW-0812">Transmembrane</keyword>
<dbReference type="FunFam" id="1.10.287.130:FF:000001">
    <property type="entry name" value="Two-component sensor histidine kinase"/>
    <property type="match status" value="1"/>
</dbReference>
<reference evidence="16 17" key="1">
    <citation type="submission" date="2019-11" db="EMBL/GenBank/DDBJ databases">
        <title>Draft genome sequences of five Paenibacillus species of dairy origin.</title>
        <authorList>
            <person name="Olajide A.M."/>
            <person name="Chen S."/>
            <person name="Lapointe G."/>
        </authorList>
    </citation>
    <scope>NUCLEOTIDE SEQUENCE [LARGE SCALE GENOMIC DNA]</scope>
    <source>
        <strain evidence="16 17">2CS3</strain>
    </source>
</reference>
<dbReference type="InterPro" id="IPR000014">
    <property type="entry name" value="PAS"/>
</dbReference>
<dbReference type="InterPro" id="IPR003594">
    <property type="entry name" value="HATPase_dom"/>
</dbReference>
<dbReference type="InterPro" id="IPR036890">
    <property type="entry name" value="HATPase_C_sf"/>
</dbReference>
<dbReference type="Pfam" id="PF23846">
    <property type="entry name" value="Cache_WalK"/>
    <property type="match status" value="1"/>
</dbReference>
<evidence type="ECO:0000256" key="1">
    <source>
        <dbReference type="ARBA" id="ARBA00000085"/>
    </source>
</evidence>
<evidence type="ECO:0000256" key="7">
    <source>
        <dbReference type="ARBA" id="ARBA00022741"/>
    </source>
</evidence>
<dbReference type="SMART" id="SM00387">
    <property type="entry name" value="HATPase_c"/>
    <property type="match status" value="1"/>
</dbReference>
<evidence type="ECO:0000259" key="15">
    <source>
        <dbReference type="PROSITE" id="PS50885"/>
    </source>
</evidence>
<evidence type="ECO:0000259" key="14">
    <source>
        <dbReference type="PROSITE" id="PS50112"/>
    </source>
</evidence>
<name>A0A7X3CTH6_9BACL</name>
<dbReference type="SUPFAM" id="SSF158472">
    <property type="entry name" value="HAMP domain-like"/>
    <property type="match status" value="1"/>
</dbReference>
<dbReference type="SMART" id="SM00388">
    <property type="entry name" value="HisKA"/>
    <property type="match status" value="1"/>
</dbReference>
<evidence type="ECO:0000256" key="3">
    <source>
        <dbReference type="ARBA" id="ARBA00012438"/>
    </source>
</evidence>
<feature type="domain" description="PAS" evidence="14">
    <location>
        <begin position="268"/>
        <end position="361"/>
    </location>
</feature>
<dbReference type="Gene3D" id="1.10.8.500">
    <property type="entry name" value="HAMP domain in histidine kinase"/>
    <property type="match status" value="1"/>
</dbReference>
<evidence type="ECO:0000259" key="13">
    <source>
        <dbReference type="PROSITE" id="PS50109"/>
    </source>
</evidence>
<dbReference type="InterPro" id="IPR003661">
    <property type="entry name" value="HisK_dim/P_dom"/>
</dbReference>
<dbReference type="SUPFAM" id="SSF55874">
    <property type="entry name" value="ATPase domain of HSP90 chaperone/DNA topoisomerase II/histidine kinase"/>
    <property type="match status" value="1"/>
</dbReference>
<dbReference type="GO" id="GO:0005524">
    <property type="term" value="F:ATP binding"/>
    <property type="evidence" value="ECO:0007669"/>
    <property type="project" value="UniProtKB-KW"/>
</dbReference>
<keyword evidence="17" id="KW-1185">Reference proteome</keyword>
<dbReference type="InterPro" id="IPR013656">
    <property type="entry name" value="PAS_4"/>
</dbReference>
<dbReference type="GO" id="GO:0004721">
    <property type="term" value="F:phosphoprotein phosphatase activity"/>
    <property type="evidence" value="ECO:0007669"/>
    <property type="project" value="TreeGrafter"/>
</dbReference>
<dbReference type="FunFam" id="3.30.565.10:FF:000006">
    <property type="entry name" value="Sensor histidine kinase WalK"/>
    <property type="match status" value="1"/>
</dbReference>
<dbReference type="AlphaFoldDB" id="A0A7X3CTH6"/>
<evidence type="ECO:0000256" key="11">
    <source>
        <dbReference type="ARBA" id="ARBA00023136"/>
    </source>
</evidence>
<dbReference type="Proteomes" id="UP000450917">
    <property type="component" value="Unassembled WGS sequence"/>
</dbReference>
<keyword evidence="9" id="KW-0067">ATP-binding</keyword>
<dbReference type="SMART" id="SM00091">
    <property type="entry name" value="PAS"/>
    <property type="match status" value="1"/>
</dbReference>
<dbReference type="PROSITE" id="PS50109">
    <property type="entry name" value="HIS_KIN"/>
    <property type="match status" value="1"/>
</dbReference>
<comment type="subcellular location">
    <subcellularLocation>
        <location evidence="2">Cell membrane</location>
        <topology evidence="2">Multi-pass membrane protein</topology>
    </subcellularLocation>
</comment>
<dbReference type="EMBL" id="WNZX01000018">
    <property type="protein sequence ID" value="MUG72820.1"/>
    <property type="molecule type" value="Genomic_DNA"/>
</dbReference>
<dbReference type="GO" id="GO:0016036">
    <property type="term" value="P:cellular response to phosphate starvation"/>
    <property type="evidence" value="ECO:0007669"/>
    <property type="project" value="TreeGrafter"/>
</dbReference>
<organism evidence="16 17">
    <name type="scientific">Paenibacillus validus</name>
    <dbReference type="NCBI Taxonomy" id="44253"/>
    <lineage>
        <taxon>Bacteria</taxon>
        <taxon>Bacillati</taxon>
        <taxon>Bacillota</taxon>
        <taxon>Bacilli</taxon>
        <taxon>Bacillales</taxon>
        <taxon>Paenibacillaceae</taxon>
        <taxon>Paenibacillus</taxon>
    </lineage>
</organism>
<dbReference type="PROSITE" id="PS50885">
    <property type="entry name" value="HAMP"/>
    <property type="match status" value="1"/>
</dbReference>
<dbReference type="Gene3D" id="3.30.565.10">
    <property type="entry name" value="Histidine kinase-like ATPase, C-terminal domain"/>
    <property type="match status" value="1"/>
</dbReference>
<dbReference type="CDD" id="cd00082">
    <property type="entry name" value="HisKA"/>
    <property type="match status" value="1"/>
</dbReference>
<evidence type="ECO:0000256" key="6">
    <source>
        <dbReference type="ARBA" id="ARBA00022679"/>
    </source>
</evidence>
<dbReference type="NCBIfam" id="NF033092">
    <property type="entry name" value="HK_WalK"/>
    <property type="match status" value="1"/>
</dbReference>
<gene>
    <name evidence="16" type="primary">walK</name>
    <name evidence="16" type="ORF">GNP93_19335</name>
</gene>
<evidence type="ECO:0000313" key="16">
    <source>
        <dbReference type="EMBL" id="MUG72820.1"/>
    </source>
</evidence>
<dbReference type="CDD" id="cd00130">
    <property type="entry name" value="PAS"/>
    <property type="match status" value="1"/>
</dbReference>
<keyword evidence="4" id="KW-1003">Cell membrane</keyword>
<dbReference type="PANTHER" id="PTHR45453:SF1">
    <property type="entry name" value="PHOSPHATE REGULON SENSOR PROTEIN PHOR"/>
    <property type="match status" value="1"/>
</dbReference>
<protein>
    <recommendedName>
        <fullName evidence="3">histidine kinase</fullName>
        <ecNumber evidence="3">2.7.13.3</ecNumber>
    </recommendedName>
</protein>
<comment type="caution">
    <text evidence="16">The sequence shown here is derived from an EMBL/GenBank/DDBJ whole genome shotgun (WGS) entry which is preliminary data.</text>
</comment>
<dbReference type="CDD" id="cd00075">
    <property type="entry name" value="HATPase"/>
    <property type="match status" value="1"/>
</dbReference>
<comment type="catalytic activity">
    <reaction evidence="1">
        <text>ATP + protein L-histidine = ADP + protein N-phospho-L-histidine.</text>
        <dbReference type="EC" id="2.7.13.3"/>
    </reaction>
</comment>
<dbReference type="SMART" id="SM00304">
    <property type="entry name" value="HAMP"/>
    <property type="match status" value="1"/>
</dbReference>
<dbReference type="InterPro" id="IPR035965">
    <property type="entry name" value="PAS-like_dom_sf"/>
</dbReference>
<dbReference type="InterPro" id="IPR049814">
    <property type="entry name" value="Resp_reg_WalK"/>
</dbReference>
<dbReference type="InterPro" id="IPR004358">
    <property type="entry name" value="Sig_transdc_His_kin-like_C"/>
</dbReference>
<evidence type="ECO:0000256" key="5">
    <source>
        <dbReference type="ARBA" id="ARBA00022553"/>
    </source>
</evidence>
<feature type="domain" description="Histidine kinase" evidence="13">
    <location>
        <begin position="391"/>
        <end position="610"/>
    </location>
</feature>
<sequence length="615" mass="68347">MKSIRFFQSIQAKLIIIYVLLILIAMQLIGVYFIQTLEGSLKKDFIDNRNAQALLLAQYAEGYLLESQNQEAGKASDREPKRTYADLNQVVNSLFASGQAEIQVIDANGVVLTTSHEDNQSVVGSKNTQTEVTRALQGIKDNQRMFTDLDGARKLVIAKPIGSGAKIYGAVYIIASMEEVYNTMNRITRFFISGTLIALGLTAVLGVILSATITNPIKALTKQATAVADGRFDEKVRIMGQDELGQLGQTFNFMMERLQEALTMNEEEKEKLASILSNMNDGLVASDDQGRVIVINRRAKQILKVNEDTTLGMPLAELLGITPDIVRQLEASEDHSTTLQFVHEEEDPLFVRVTYTTLHSKGRGAAGTIAVLQDVTGQEKLEQIRREFVANVSHELRTPLTTIKSYLEALEDGALDEPQLAGKFVNVAHNETERMIRLVNDLLQLSRLDSRQVMITKELTDVTDMLEEVADRFSFQLEQRNIAITIQVEPDVRSIMLDRDRIEQVLDNLISNSIKYTPEGGHIHIHAGCPERERLEVSVSDDGIGIPRKDLNRIFERFYRVDKARSRAMGGTGLGLSIAREIVKAHGGAIQLDSELGQGTKVTFTLPYLQEEAAG</sequence>
<keyword evidence="12" id="KW-1133">Transmembrane helix</keyword>
<feature type="transmembrane region" description="Helical" evidence="12">
    <location>
        <begin position="15"/>
        <end position="34"/>
    </location>
</feature>
<dbReference type="InterPro" id="IPR005467">
    <property type="entry name" value="His_kinase_dom"/>
</dbReference>
<dbReference type="Pfam" id="PF00512">
    <property type="entry name" value="HisKA"/>
    <property type="match status" value="1"/>
</dbReference>
<dbReference type="Gene3D" id="3.30.450.20">
    <property type="entry name" value="PAS domain"/>
    <property type="match status" value="2"/>
</dbReference>
<dbReference type="GO" id="GO:0005886">
    <property type="term" value="C:plasma membrane"/>
    <property type="evidence" value="ECO:0007669"/>
    <property type="project" value="UniProtKB-SubCell"/>
</dbReference>